<dbReference type="InterPro" id="IPR051681">
    <property type="entry name" value="Ser/Thr_Kinases-Pseudokinases"/>
</dbReference>
<keyword evidence="1" id="KW-0808">Transferase</keyword>
<evidence type="ECO:0000256" key="3">
    <source>
        <dbReference type="ARBA" id="ARBA00022777"/>
    </source>
</evidence>
<dbReference type="GO" id="GO:0004674">
    <property type="term" value="F:protein serine/threonine kinase activity"/>
    <property type="evidence" value="ECO:0007669"/>
    <property type="project" value="TreeGrafter"/>
</dbReference>
<dbReference type="PANTHER" id="PTHR44329:SF288">
    <property type="entry name" value="MITOGEN-ACTIVATED PROTEIN KINASE KINASE KINASE 20"/>
    <property type="match status" value="1"/>
</dbReference>
<dbReference type="InterPro" id="IPR001245">
    <property type="entry name" value="Ser-Thr/Tyr_kinase_cat_dom"/>
</dbReference>
<gene>
    <name evidence="7" type="ORF">E1B28_003420</name>
</gene>
<dbReference type="PROSITE" id="PS00108">
    <property type="entry name" value="PROTEIN_KINASE_ST"/>
    <property type="match status" value="1"/>
</dbReference>
<name>A0A9P7RLG3_9AGAR</name>
<dbReference type="InterPro" id="IPR000719">
    <property type="entry name" value="Prot_kinase_dom"/>
</dbReference>
<feature type="domain" description="Protein kinase" evidence="6">
    <location>
        <begin position="213"/>
        <end position="490"/>
    </location>
</feature>
<dbReference type="SMART" id="SM00220">
    <property type="entry name" value="S_TKc"/>
    <property type="match status" value="1"/>
</dbReference>
<evidence type="ECO:0000313" key="7">
    <source>
        <dbReference type="EMBL" id="KAG7085886.1"/>
    </source>
</evidence>
<evidence type="ECO:0000256" key="4">
    <source>
        <dbReference type="ARBA" id="ARBA00022840"/>
    </source>
</evidence>
<dbReference type="Gene3D" id="1.10.510.10">
    <property type="entry name" value="Transferase(Phosphotransferase) domain 1"/>
    <property type="match status" value="1"/>
</dbReference>
<dbReference type="Proteomes" id="UP001049176">
    <property type="component" value="Chromosome 11"/>
</dbReference>
<feature type="compositionally biased region" description="Low complexity" evidence="5">
    <location>
        <begin position="577"/>
        <end position="605"/>
    </location>
</feature>
<keyword evidence="4" id="KW-0067">ATP-binding</keyword>
<proteinExistence type="predicted"/>
<dbReference type="InterPro" id="IPR008271">
    <property type="entry name" value="Ser/Thr_kinase_AS"/>
</dbReference>
<dbReference type="GO" id="GO:0005524">
    <property type="term" value="F:ATP binding"/>
    <property type="evidence" value="ECO:0007669"/>
    <property type="project" value="UniProtKB-KW"/>
</dbReference>
<organism evidence="7 8">
    <name type="scientific">Marasmius oreades</name>
    <name type="common">fairy-ring Marasmius</name>
    <dbReference type="NCBI Taxonomy" id="181124"/>
    <lineage>
        <taxon>Eukaryota</taxon>
        <taxon>Fungi</taxon>
        <taxon>Dikarya</taxon>
        <taxon>Basidiomycota</taxon>
        <taxon>Agaricomycotina</taxon>
        <taxon>Agaricomycetes</taxon>
        <taxon>Agaricomycetidae</taxon>
        <taxon>Agaricales</taxon>
        <taxon>Marasmiineae</taxon>
        <taxon>Marasmiaceae</taxon>
        <taxon>Marasmius</taxon>
    </lineage>
</organism>
<sequence>MGSSHRKTPAFWENSDCLTCLSKLEDHFRRCGRAGDYRELLNEITAYWRTGRSYPRRMVFRCASLLQDVPELFQSLNTLFLAGDGDTEIFSRANGDEKGRLEIAMVASRGKGFLCCVPDDPQSDQPAFMSSEELISFLVSHTFFECTTYMTTVSKRWAPFVLELIQLAINETFTCQDEAMSFDLRGECIMYMRYLSWSHCVLPFTFYLPGVLRSGEYAVSGGGFSDIWKGRVGTRRVCIKVLRFFTQSSNREDIMNDLISEVLLLRQLRHPNILPFLGINDEVLSPSLAIITPWMPHGNLSVYLKHVPCSLGRKVKLLRQVVEGLRYLHTHSPPVVHCDIKAGNILVSEDEICCIGDFGLSILQKTSNEFSPPAVTDKADNDSGVRGSLRWLAPELLGPYALHSTSASSTRDVYALGCTILEVISGYPPFYDEKNEIMVILAVLEGRRPQSPPDKPVPNPILGLMEWCWEEDMDARPDAQNVLDTLDGWLKYSVPTARRGDSSQWDWLIEEEDDLDYDLPPLLDDEHQRNFNLESSALFDSLFDARELWGQETCSEETTANRIPRSQPPRLPRLDVTSQPSPSTTSSSAGSGLTSASESNSSAWWSDDDAPTTPHSSVDSIPIILSGYDFDTYRFAPESTLTTVSEHNINSGVSRLTEKARSEPVVKFRPPRGSVWHNRELQSAWNWYMDRRFMSGMV</sequence>
<dbReference type="OrthoDB" id="346907at2759"/>
<evidence type="ECO:0000313" key="8">
    <source>
        <dbReference type="Proteomes" id="UP001049176"/>
    </source>
</evidence>
<dbReference type="GeneID" id="66072496"/>
<dbReference type="AlphaFoldDB" id="A0A9P7RLG3"/>
<feature type="region of interest" description="Disordered" evidence="5">
    <location>
        <begin position="554"/>
        <end position="618"/>
    </location>
</feature>
<dbReference type="EMBL" id="CM032191">
    <property type="protein sequence ID" value="KAG7085886.1"/>
    <property type="molecule type" value="Genomic_DNA"/>
</dbReference>
<keyword evidence="2" id="KW-0547">Nucleotide-binding</keyword>
<keyword evidence="8" id="KW-1185">Reference proteome</keyword>
<dbReference type="Pfam" id="PF07714">
    <property type="entry name" value="PK_Tyr_Ser-Thr"/>
    <property type="match status" value="1"/>
</dbReference>
<evidence type="ECO:0000256" key="5">
    <source>
        <dbReference type="SAM" id="MobiDB-lite"/>
    </source>
</evidence>
<evidence type="ECO:0000256" key="1">
    <source>
        <dbReference type="ARBA" id="ARBA00022679"/>
    </source>
</evidence>
<reference evidence="7" key="1">
    <citation type="journal article" date="2021" name="Genome Biol. Evol.">
        <title>The assembled and annotated genome of the fairy-ring fungus Marasmius oreades.</title>
        <authorList>
            <person name="Hiltunen M."/>
            <person name="Ament-Velasquez S.L."/>
            <person name="Johannesson H."/>
        </authorList>
    </citation>
    <scope>NUCLEOTIDE SEQUENCE</scope>
    <source>
        <strain evidence="7">03SP1</strain>
    </source>
</reference>
<accession>A0A9P7RLG3</accession>
<dbReference type="SUPFAM" id="SSF56112">
    <property type="entry name" value="Protein kinase-like (PK-like)"/>
    <property type="match status" value="1"/>
</dbReference>
<evidence type="ECO:0000259" key="6">
    <source>
        <dbReference type="PROSITE" id="PS50011"/>
    </source>
</evidence>
<comment type="caution">
    <text evidence="7">The sequence shown here is derived from an EMBL/GenBank/DDBJ whole genome shotgun (WGS) entry which is preliminary data.</text>
</comment>
<dbReference type="PANTHER" id="PTHR44329">
    <property type="entry name" value="SERINE/THREONINE-PROTEIN KINASE TNNI3K-RELATED"/>
    <property type="match status" value="1"/>
</dbReference>
<dbReference type="PROSITE" id="PS50011">
    <property type="entry name" value="PROTEIN_KINASE_DOM"/>
    <property type="match status" value="1"/>
</dbReference>
<dbReference type="InterPro" id="IPR011009">
    <property type="entry name" value="Kinase-like_dom_sf"/>
</dbReference>
<dbReference type="KEGG" id="more:E1B28_003420"/>
<keyword evidence="3" id="KW-0418">Kinase</keyword>
<dbReference type="RefSeq" id="XP_043002357.1">
    <property type="nucleotide sequence ID" value="XM_043160401.1"/>
</dbReference>
<evidence type="ECO:0000256" key="2">
    <source>
        <dbReference type="ARBA" id="ARBA00022741"/>
    </source>
</evidence>
<protein>
    <recommendedName>
        <fullName evidence="6">Protein kinase domain-containing protein</fullName>
    </recommendedName>
</protein>